<keyword evidence="1" id="KW-0472">Membrane</keyword>
<keyword evidence="1" id="KW-0812">Transmembrane</keyword>
<keyword evidence="3" id="KW-1185">Reference proteome</keyword>
<evidence type="ECO:0000313" key="2">
    <source>
        <dbReference type="EMBL" id="SEJ41175.1"/>
    </source>
</evidence>
<evidence type="ECO:0000313" key="3">
    <source>
        <dbReference type="Proteomes" id="UP000198866"/>
    </source>
</evidence>
<proteinExistence type="predicted"/>
<accession>A0A1H6YWK3</accession>
<dbReference type="AlphaFoldDB" id="A0A1H6YWK3"/>
<feature type="transmembrane region" description="Helical" evidence="1">
    <location>
        <begin position="65"/>
        <end position="89"/>
    </location>
</feature>
<dbReference type="Proteomes" id="UP000198866">
    <property type="component" value="Unassembled WGS sequence"/>
</dbReference>
<dbReference type="OrthoDB" id="9103939at2"/>
<keyword evidence="1" id="KW-1133">Transmembrane helix</keyword>
<evidence type="ECO:0000256" key="1">
    <source>
        <dbReference type="SAM" id="Phobius"/>
    </source>
</evidence>
<gene>
    <name evidence="2" type="ORF">SAMN05192539_1010158</name>
</gene>
<reference evidence="3" key="1">
    <citation type="submission" date="2016-10" db="EMBL/GenBank/DDBJ databases">
        <authorList>
            <person name="Varghese N."/>
            <person name="Submissions S."/>
        </authorList>
    </citation>
    <scope>NUCLEOTIDE SEQUENCE [LARGE SCALE GENOMIC DNA]</scope>
    <source>
        <strain evidence="3">LMG 26031</strain>
    </source>
</reference>
<sequence length="99" mass="11123">MKRLLRRVAYSLAFAAASVIGGWWLGKAISSFSFEMPYWLDVMIRAGMRLAGAPDPLEPEDIETFGLMALWLACCIVVAALLGIALFLLRRDLKKRHVR</sequence>
<organism evidence="2 3">
    <name type="scientific">Paraburkholderia diazotrophica</name>
    <dbReference type="NCBI Taxonomy" id="667676"/>
    <lineage>
        <taxon>Bacteria</taxon>
        <taxon>Pseudomonadati</taxon>
        <taxon>Pseudomonadota</taxon>
        <taxon>Betaproteobacteria</taxon>
        <taxon>Burkholderiales</taxon>
        <taxon>Burkholderiaceae</taxon>
        <taxon>Paraburkholderia</taxon>
    </lineage>
</organism>
<name>A0A1H6YWK3_9BURK</name>
<dbReference type="EMBL" id="FNYE01000010">
    <property type="protein sequence ID" value="SEJ41175.1"/>
    <property type="molecule type" value="Genomic_DNA"/>
</dbReference>
<protein>
    <submittedName>
        <fullName evidence="2">Uncharacterized protein</fullName>
    </submittedName>
</protein>
<dbReference type="STRING" id="667676.SAMN05192539_1010158"/>
<dbReference type="RefSeq" id="WP_090866450.1">
    <property type="nucleotide sequence ID" value="NZ_FNYE01000010.1"/>
</dbReference>
<feature type="transmembrane region" description="Helical" evidence="1">
    <location>
        <begin position="7"/>
        <end position="26"/>
    </location>
</feature>